<gene>
    <name evidence="5" type="ORF">M0R45_026433</name>
</gene>
<proteinExistence type="predicted"/>
<sequence length="131" mass="14911">MAEALINFLIQQLGSLACEHTKQAVTLVLNAKKDVKKFSHSLKAIQAVLEDAEKQQVKEARVRDWLDQLKDVSYEMDEALDEWNTEILKQEVEAKQEEEGENALVTKMTVCFRISSNIILFWPSQQGNSSS</sequence>
<keyword evidence="1" id="KW-0677">Repeat</keyword>
<dbReference type="Pfam" id="PF18052">
    <property type="entry name" value="Rx_N"/>
    <property type="match status" value="1"/>
</dbReference>
<evidence type="ECO:0000313" key="5">
    <source>
        <dbReference type="EMBL" id="KAK9929331.1"/>
    </source>
</evidence>
<evidence type="ECO:0000313" key="6">
    <source>
        <dbReference type="Proteomes" id="UP001457282"/>
    </source>
</evidence>
<dbReference type="GO" id="GO:0006952">
    <property type="term" value="P:defense response"/>
    <property type="evidence" value="ECO:0007669"/>
    <property type="project" value="UniProtKB-KW"/>
</dbReference>
<name>A0AAW1WZB4_RUBAR</name>
<evidence type="ECO:0000256" key="1">
    <source>
        <dbReference type="ARBA" id="ARBA00022737"/>
    </source>
</evidence>
<organism evidence="5 6">
    <name type="scientific">Rubus argutus</name>
    <name type="common">Southern blackberry</name>
    <dbReference type="NCBI Taxonomy" id="59490"/>
    <lineage>
        <taxon>Eukaryota</taxon>
        <taxon>Viridiplantae</taxon>
        <taxon>Streptophyta</taxon>
        <taxon>Embryophyta</taxon>
        <taxon>Tracheophyta</taxon>
        <taxon>Spermatophyta</taxon>
        <taxon>Magnoliopsida</taxon>
        <taxon>eudicotyledons</taxon>
        <taxon>Gunneridae</taxon>
        <taxon>Pentapetalae</taxon>
        <taxon>rosids</taxon>
        <taxon>fabids</taxon>
        <taxon>Rosales</taxon>
        <taxon>Rosaceae</taxon>
        <taxon>Rosoideae</taxon>
        <taxon>Rosoideae incertae sedis</taxon>
        <taxon>Rubus</taxon>
    </lineage>
</organism>
<evidence type="ECO:0000259" key="4">
    <source>
        <dbReference type="Pfam" id="PF18052"/>
    </source>
</evidence>
<accession>A0AAW1WZB4</accession>
<evidence type="ECO:0000256" key="2">
    <source>
        <dbReference type="ARBA" id="ARBA00022741"/>
    </source>
</evidence>
<protein>
    <recommendedName>
        <fullName evidence="4">Disease resistance N-terminal domain-containing protein</fullName>
    </recommendedName>
</protein>
<keyword evidence="3" id="KW-0611">Plant defense</keyword>
<dbReference type="Gene3D" id="1.20.5.4130">
    <property type="match status" value="1"/>
</dbReference>
<keyword evidence="6" id="KW-1185">Reference proteome</keyword>
<dbReference type="Proteomes" id="UP001457282">
    <property type="component" value="Unassembled WGS sequence"/>
</dbReference>
<dbReference type="InterPro" id="IPR041118">
    <property type="entry name" value="Rx_N"/>
</dbReference>
<dbReference type="AlphaFoldDB" id="A0AAW1WZB4"/>
<reference evidence="5 6" key="1">
    <citation type="journal article" date="2023" name="G3 (Bethesda)">
        <title>A chromosome-length genome assembly and annotation of blackberry (Rubus argutus, cv. 'Hillquist').</title>
        <authorList>
            <person name="Bruna T."/>
            <person name="Aryal R."/>
            <person name="Dudchenko O."/>
            <person name="Sargent D.J."/>
            <person name="Mead D."/>
            <person name="Buti M."/>
            <person name="Cavallini A."/>
            <person name="Hytonen T."/>
            <person name="Andres J."/>
            <person name="Pham M."/>
            <person name="Weisz D."/>
            <person name="Mascagni F."/>
            <person name="Usai G."/>
            <person name="Natali L."/>
            <person name="Bassil N."/>
            <person name="Fernandez G.E."/>
            <person name="Lomsadze A."/>
            <person name="Armour M."/>
            <person name="Olukolu B."/>
            <person name="Poorten T."/>
            <person name="Britton C."/>
            <person name="Davik J."/>
            <person name="Ashrafi H."/>
            <person name="Aiden E.L."/>
            <person name="Borodovsky M."/>
            <person name="Worthington M."/>
        </authorList>
    </citation>
    <scope>NUCLEOTIDE SEQUENCE [LARGE SCALE GENOMIC DNA]</scope>
    <source>
        <strain evidence="5">PI 553951</strain>
    </source>
</reference>
<comment type="caution">
    <text evidence="5">The sequence shown here is derived from an EMBL/GenBank/DDBJ whole genome shotgun (WGS) entry which is preliminary data.</text>
</comment>
<dbReference type="GO" id="GO:0000166">
    <property type="term" value="F:nucleotide binding"/>
    <property type="evidence" value="ECO:0007669"/>
    <property type="project" value="UniProtKB-KW"/>
</dbReference>
<evidence type="ECO:0000256" key="3">
    <source>
        <dbReference type="ARBA" id="ARBA00022821"/>
    </source>
</evidence>
<feature type="domain" description="Disease resistance N-terminal" evidence="4">
    <location>
        <begin position="6"/>
        <end position="96"/>
    </location>
</feature>
<dbReference type="EMBL" id="JBEDUW010000005">
    <property type="protein sequence ID" value="KAK9929331.1"/>
    <property type="molecule type" value="Genomic_DNA"/>
</dbReference>
<keyword evidence="2" id="KW-0547">Nucleotide-binding</keyword>